<feature type="binding site" evidence="13">
    <location>
        <position position="31"/>
    </location>
    <ligand>
        <name>Zn(2+)</name>
        <dbReference type="ChEBI" id="CHEBI:29105"/>
    </ligand>
</feature>
<dbReference type="NCBIfam" id="TIGR00515">
    <property type="entry name" value="accD"/>
    <property type="match status" value="1"/>
</dbReference>
<evidence type="ECO:0000313" key="15">
    <source>
        <dbReference type="EMBL" id="SDI75158.1"/>
    </source>
</evidence>
<evidence type="ECO:0000256" key="6">
    <source>
        <dbReference type="ARBA" id="ARBA00022771"/>
    </source>
</evidence>
<evidence type="ECO:0000256" key="7">
    <source>
        <dbReference type="ARBA" id="ARBA00022832"/>
    </source>
</evidence>
<dbReference type="GO" id="GO:0006633">
    <property type="term" value="P:fatty acid biosynthetic process"/>
    <property type="evidence" value="ECO:0007669"/>
    <property type="project" value="UniProtKB-KW"/>
</dbReference>
<feature type="domain" description="CoA carboxyltransferase N-terminal" evidence="14">
    <location>
        <begin position="27"/>
        <end position="288"/>
    </location>
</feature>
<proteinExistence type="inferred from homology"/>
<comment type="similarity">
    <text evidence="13">Belongs to the AccD/PCCB family.</text>
</comment>
<evidence type="ECO:0000256" key="13">
    <source>
        <dbReference type="HAMAP-Rule" id="MF_01395"/>
    </source>
</evidence>
<feature type="binding site" evidence="13">
    <location>
        <position position="53"/>
    </location>
    <ligand>
        <name>Zn(2+)</name>
        <dbReference type="ChEBI" id="CHEBI:29105"/>
    </ligand>
</feature>
<evidence type="ECO:0000256" key="11">
    <source>
        <dbReference type="ARBA" id="ARBA00023160"/>
    </source>
</evidence>
<keyword evidence="5 13" id="KW-0547">Nucleotide-binding</keyword>
<dbReference type="Pfam" id="PF17848">
    <property type="entry name" value="Zn_ribbon_ACC"/>
    <property type="match status" value="1"/>
</dbReference>
<keyword evidence="10 13" id="KW-0443">Lipid metabolism</keyword>
<evidence type="ECO:0000256" key="9">
    <source>
        <dbReference type="ARBA" id="ARBA00022840"/>
    </source>
</evidence>
<dbReference type="GO" id="GO:0009329">
    <property type="term" value="C:acetate CoA-transferase complex"/>
    <property type="evidence" value="ECO:0007669"/>
    <property type="project" value="TreeGrafter"/>
</dbReference>
<feature type="binding site" evidence="13">
    <location>
        <position position="34"/>
    </location>
    <ligand>
        <name>Zn(2+)</name>
        <dbReference type="ChEBI" id="CHEBI:29105"/>
    </ligand>
</feature>
<comment type="subunit">
    <text evidence="13">Acetyl-CoA carboxylase is a heterohexamer composed of biotin carboxyl carrier protein (AccB), biotin carboxylase (AccC) and two subunits each of ACCase subunit alpha (AccA) and ACCase subunit beta (AccD).</text>
</comment>
<evidence type="ECO:0000256" key="5">
    <source>
        <dbReference type="ARBA" id="ARBA00022741"/>
    </source>
</evidence>
<dbReference type="InterPro" id="IPR029045">
    <property type="entry name" value="ClpP/crotonase-like_dom_sf"/>
</dbReference>
<comment type="pathway">
    <text evidence="13">Lipid metabolism; malonyl-CoA biosynthesis; malonyl-CoA from acetyl-CoA: step 1/1.</text>
</comment>
<evidence type="ECO:0000256" key="1">
    <source>
        <dbReference type="ARBA" id="ARBA00004496"/>
    </source>
</evidence>
<dbReference type="GO" id="GO:0008270">
    <property type="term" value="F:zinc ion binding"/>
    <property type="evidence" value="ECO:0007669"/>
    <property type="project" value="UniProtKB-UniRule"/>
</dbReference>
<dbReference type="InterPro" id="IPR041010">
    <property type="entry name" value="Znf-ACC"/>
</dbReference>
<dbReference type="Proteomes" id="UP000199706">
    <property type="component" value="Unassembled WGS sequence"/>
</dbReference>
<dbReference type="RefSeq" id="WP_090695702.1">
    <property type="nucleotide sequence ID" value="NZ_CADERL010000015.1"/>
</dbReference>
<dbReference type="PANTHER" id="PTHR42995">
    <property type="entry name" value="ACETYL-COENZYME A CARBOXYLASE CARBOXYL TRANSFERASE SUBUNIT BETA, CHLOROPLASTIC"/>
    <property type="match status" value="1"/>
</dbReference>
<evidence type="ECO:0000256" key="4">
    <source>
        <dbReference type="ARBA" id="ARBA00022723"/>
    </source>
</evidence>
<dbReference type="UniPathway" id="UPA00655">
    <property type="reaction ID" value="UER00711"/>
</dbReference>
<feature type="zinc finger region" description="C4-type" evidence="13">
    <location>
        <begin position="31"/>
        <end position="53"/>
    </location>
</feature>
<dbReference type="GO" id="GO:0016743">
    <property type="term" value="F:carboxyl- or carbamoyltransferase activity"/>
    <property type="evidence" value="ECO:0007669"/>
    <property type="project" value="UniProtKB-UniRule"/>
</dbReference>
<evidence type="ECO:0000259" key="14">
    <source>
        <dbReference type="PROSITE" id="PS50980"/>
    </source>
</evidence>
<keyword evidence="4 13" id="KW-0479">Metal-binding</keyword>
<keyword evidence="3 13" id="KW-0808">Transferase</keyword>
<dbReference type="SUPFAM" id="SSF52096">
    <property type="entry name" value="ClpP/crotonase"/>
    <property type="match status" value="1"/>
</dbReference>
<dbReference type="Gene3D" id="3.90.226.10">
    <property type="entry name" value="2-enoyl-CoA Hydratase, Chain A, domain 1"/>
    <property type="match status" value="1"/>
</dbReference>
<evidence type="ECO:0000256" key="2">
    <source>
        <dbReference type="ARBA" id="ARBA00022516"/>
    </source>
</evidence>
<dbReference type="EC" id="2.1.3.15" evidence="13"/>
<dbReference type="GO" id="GO:0003989">
    <property type="term" value="F:acetyl-CoA carboxylase activity"/>
    <property type="evidence" value="ECO:0007669"/>
    <property type="project" value="InterPro"/>
</dbReference>
<dbReference type="InterPro" id="IPR000438">
    <property type="entry name" value="Acetyl_CoA_COase_Trfase_b_su"/>
</dbReference>
<reference evidence="15 16" key="1">
    <citation type="submission" date="2016-10" db="EMBL/GenBank/DDBJ databases">
        <authorList>
            <person name="de Groot N.N."/>
        </authorList>
    </citation>
    <scope>NUCLEOTIDE SEQUENCE [LARGE SCALE GENOMIC DNA]</scope>
    <source>
        <strain evidence="15 16">LMG 2247</strain>
    </source>
</reference>
<protein>
    <recommendedName>
        <fullName evidence="13">Acetyl-coenzyme A carboxylase carboxyl transferase subunit beta</fullName>
        <shortName evidence="13">ACCase subunit beta</shortName>
        <shortName evidence="13">Acetyl-CoA carboxylase carboxyltransferase subunit beta</shortName>
        <ecNumber evidence="13">2.1.3.15</ecNumber>
    </recommendedName>
</protein>
<comment type="cofactor">
    <cofactor evidence="13">
        <name>Zn(2+)</name>
        <dbReference type="ChEBI" id="CHEBI:29105"/>
    </cofactor>
    <text evidence="13">Binds 1 zinc ion per subunit.</text>
</comment>
<keyword evidence="13" id="KW-0963">Cytoplasm</keyword>
<keyword evidence="11 13" id="KW-0275">Fatty acid biosynthesis</keyword>
<dbReference type="AlphaFoldDB" id="A0A1G8N4R3"/>
<dbReference type="InterPro" id="IPR034733">
    <property type="entry name" value="AcCoA_carboxyl_beta"/>
</dbReference>
<dbReference type="GO" id="GO:0005524">
    <property type="term" value="F:ATP binding"/>
    <property type="evidence" value="ECO:0007669"/>
    <property type="project" value="UniProtKB-KW"/>
</dbReference>
<evidence type="ECO:0000256" key="12">
    <source>
        <dbReference type="ARBA" id="ARBA00025280"/>
    </source>
</evidence>
<accession>A0A1G8N4R3</accession>
<evidence type="ECO:0000256" key="10">
    <source>
        <dbReference type="ARBA" id="ARBA00023098"/>
    </source>
</evidence>
<dbReference type="PANTHER" id="PTHR42995:SF5">
    <property type="entry name" value="ACETYL-COENZYME A CARBOXYLASE CARBOXYL TRANSFERASE SUBUNIT BETA, CHLOROPLASTIC"/>
    <property type="match status" value="1"/>
</dbReference>
<comment type="subcellular location">
    <subcellularLocation>
        <location evidence="1 13">Cytoplasm</location>
    </subcellularLocation>
</comment>
<evidence type="ECO:0000256" key="3">
    <source>
        <dbReference type="ARBA" id="ARBA00022679"/>
    </source>
</evidence>
<dbReference type="GO" id="GO:2001295">
    <property type="term" value="P:malonyl-CoA biosynthetic process"/>
    <property type="evidence" value="ECO:0007669"/>
    <property type="project" value="UniProtKB-UniRule"/>
</dbReference>
<comment type="catalytic activity">
    <reaction evidence="13">
        <text>N(6)-carboxybiotinyl-L-lysyl-[protein] + acetyl-CoA = N(6)-biotinyl-L-lysyl-[protein] + malonyl-CoA</text>
        <dbReference type="Rhea" id="RHEA:54728"/>
        <dbReference type="Rhea" id="RHEA-COMP:10505"/>
        <dbReference type="Rhea" id="RHEA-COMP:10506"/>
        <dbReference type="ChEBI" id="CHEBI:57288"/>
        <dbReference type="ChEBI" id="CHEBI:57384"/>
        <dbReference type="ChEBI" id="CHEBI:83144"/>
        <dbReference type="ChEBI" id="CHEBI:83145"/>
        <dbReference type="EC" id="2.1.3.15"/>
    </reaction>
</comment>
<dbReference type="HAMAP" id="MF_01395">
    <property type="entry name" value="AcetylCoA_CT_beta"/>
    <property type="match status" value="1"/>
</dbReference>
<keyword evidence="2 13" id="KW-0444">Lipid biosynthesis</keyword>
<keyword evidence="6 13" id="KW-0863">Zinc-finger</keyword>
<dbReference type="EMBL" id="FNCJ01000033">
    <property type="protein sequence ID" value="SDI75158.1"/>
    <property type="molecule type" value="Genomic_DNA"/>
</dbReference>
<sequence length="288" mass="32128">MNWLDKVLPPQIKQTDPQRRKVMPEGLWLKCPACETVLYRNDFEANLHVCPKCSHHMPIGARERLDHLLDAEGRREIGREILPVDPLKFKDKRPYPDRLSEALENTGETDALVVMSGSMHSIPVVAACFDFSFMAGSMGSAVGERFVRGVREALEQRAPFICISASGGARMQESVYSLMQMAKTTAILTRLADARLPFISVLTDPTTGGVSASFAFLGDVVLAEPKALIAFTGERVIEQTVRETLPEGYQRPEFLLERGAIDMIVDRREMRTEIARLIALLMLQPADN</sequence>
<keyword evidence="9 13" id="KW-0067">ATP-binding</keyword>
<keyword evidence="7 13" id="KW-0276">Fatty acid metabolism</keyword>
<organism evidence="15 16">
    <name type="scientific">Paraburkholderia phenazinium</name>
    <dbReference type="NCBI Taxonomy" id="60549"/>
    <lineage>
        <taxon>Bacteria</taxon>
        <taxon>Pseudomonadati</taxon>
        <taxon>Pseudomonadota</taxon>
        <taxon>Betaproteobacteria</taxon>
        <taxon>Burkholderiales</taxon>
        <taxon>Burkholderiaceae</taxon>
        <taxon>Paraburkholderia</taxon>
    </lineage>
</organism>
<comment type="function">
    <text evidence="12 13">Component of the acetyl coenzyme A carboxylase (ACC) complex. Biotin carboxylase (BC) catalyzes the carboxylation of biotin on its carrier protein (BCCP) and then the CO(2) group is transferred by the transcarboxylase to acetyl-CoA to form malonyl-CoA.</text>
</comment>
<keyword evidence="8 13" id="KW-0862">Zinc</keyword>
<feature type="binding site" evidence="13">
    <location>
        <position position="50"/>
    </location>
    <ligand>
        <name>Zn(2+)</name>
        <dbReference type="ChEBI" id="CHEBI:29105"/>
    </ligand>
</feature>
<evidence type="ECO:0000256" key="8">
    <source>
        <dbReference type="ARBA" id="ARBA00022833"/>
    </source>
</evidence>
<dbReference type="PROSITE" id="PS50980">
    <property type="entry name" value="COA_CT_NTER"/>
    <property type="match status" value="1"/>
</dbReference>
<name>A0A1G8N4R3_9BURK</name>
<gene>
    <name evidence="13" type="primary">accD</name>
    <name evidence="15" type="ORF">SAMN05216466_13315</name>
</gene>
<dbReference type="InterPro" id="IPR011762">
    <property type="entry name" value="COA_CT_N"/>
</dbReference>
<dbReference type="PRINTS" id="PR01070">
    <property type="entry name" value="ACCCTRFRASEB"/>
</dbReference>
<dbReference type="Pfam" id="PF01039">
    <property type="entry name" value="Carboxyl_trans"/>
    <property type="match status" value="1"/>
</dbReference>
<evidence type="ECO:0000313" key="16">
    <source>
        <dbReference type="Proteomes" id="UP000199706"/>
    </source>
</evidence>
<dbReference type="OrthoDB" id="9772975at2"/>